<feature type="chain" id="PRO_5043999333" description="AMOP domain-containing protein" evidence="7">
    <location>
        <begin position="28"/>
        <end position="464"/>
    </location>
</feature>
<dbReference type="EMBL" id="OZ035839">
    <property type="protein sequence ID" value="CAL1586038.1"/>
    <property type="molecule type" value="Genomic_DNA"/>
</dbReference>
<accession>A0AAV2KAZ2</accession>
<protein>
    <recommendedName>
        <fullName evidence="8">AMOP domain-containing protein</fullName>
    </recommendedName>
</protein>
<reference evidence="9 10" key="1">
    <citation type="submission" date="2024-04" db="EMBL/GenBank/DDBJ databases">
        <authorList>
            <person name="Waldvogel A.-M."/>
            <person name="Schoenle A."/>
        </authorList>
    </citation>
    <scope>NUCLEOTIDE SEQUENCE [LARGE SCALE GENOMIC DNA]</scope>
</reference>
<feature type="domain" description="AMOP" evidence="8">
    <location>
        <begin position="289"/>
        <end position="452"/>
    </location>
</feature>
<evidence type="ECO:0000259" key="8">
    <source>
        <dbReference type="PROSITE" id="PS50856"/>
    </source>
</evidence>
<keyword evidence="5" id="KW-1015">Disulfide bond</keyword>
<dbReference type="InterPro" id="IPR036383">
    <property type="entry name" value="TSP1_rpt_sf"/>
</dbReference>
<dbReference type="SUPFAM" id="SSF82895">
    <property type="entry name" value="TSP-1 type 1 repeat"/>
    <property type="match status" value="1"/>
</dbReference>
<gene>
    <name evidence="9" type="ORF">KC01_LOCUS16183</name>
</gene>
<dbReference type="Proteomes" id="UP001497482">
    <property type="component" value="Chromosome 17"/>
</dbReference>
<evidence type="ECO:0000256" key="3">
    <source>
        <dbReference type="ARBA" id="ARBA00022525"/>
    </source>
</evidence>
<evidence type="ECO:0000313" key="10">
    <source>
        <dbReference type="Proteomes" id="UP001497482"/>
    </source>
</evidence>
<dbReference type="PROSITE" id="PS50856">
    <property type="entry name" value="AMOP"/>
    <property type="match status" value="1"/>
</dbReference>
<dbReference type="InterPro" id="IPR005533">
    <property type="entry name" value="AMOP_dom"/>
</dbReference>
<organism evidence="9 10">
    <name type="scientific">Knipowitschia caucasica</name>
    <name type="common">Caucasian dwarf goby</name>
    <name type="synonym">Pomatoschistus caucasicus</name>
    <dbReference type="NCBI Taxonomy" id="637954"/>
    <lineage>
        <taxon>Eukaryota</taxon>
        <taxon>Metazoa</taxon>
        <taxon>Chordata</taxon>
        <taxon>Craniata</taxon>
        <taxon>Vertebrata</taxon>
        <taxon>Euteleostomi</taxon>
        <taxon>Actinopterygii</taxon>
        <taxon>Neopterygii</taxon>
        <taxon>Teleostei</taxon>
        <taxon>Neoteleostei</taxon>
        <taxon>Acanthomorphata</taxon>
        <taxon>Gobiaria</taxon>
        <taxon>Gobiiformes</taxon>
        <taxon>Gobioidei</taxon>
        <taxon>Gobiidae</taxon>
        <taxon>Gobiinae</taxon>
        <taxon>Knipowitschia</taxon>
    </lineage>
</organism>
<dbReference type="AlphaFoldDB" id="A0AAV2KAZ2"/>
<dbReference type="PANTHER" id="PTHR10239">
    <property type="entry name" value="ISTHMIN-2"/>
    <property type="match status" value="1"/>
</dbReference>
<keyword evidence="4 7" id="KW-0732">Signal</keyword>
<feature type="region of interest" description="Disordered" evidence="6">
    <location>
        <begin position="169"/>
        <end position="209"/>
    </location>
</feature>
<dbReference type="GO" id="GO:0005576">
    <property type="term" value="C:extracellular region"/>
    <property type="evidence" value="ECO:0007669"/>
    <property type="project" value="UniProtKB-SubCell"/>
</dbReference>
<evidence type="ECO:0000256" key="1">
    <source>
        <dbReference type="ARBA" id="ARBA00004613"/>
    </source>
</evidence>
<dbReference type="InterPro" id="IPR000884">
    <property type="entry name" value="TSP1_rpt"/>
</dbReference>
<sequence length="464" mass="52458">MVRQEVASRFQMLLMAWSIFLASFGSGFPTRHKHVAHKGQFLHGDALQLASEESEQHNQVQSLPEPQGALRRWSQQQRSVGVLPQPEPEEEARPFILDLHNLPDLSTADVNQNPNIQVTIEVVDDPQMELEMDLAKEKEWLPPSSASSTLDLAGGKQLFWPLFWSYTDADSSEENSSRSSTQDPEEEEDYSLDYGSEEPLPSGVGSDWDTHWNEGWDPIQSYYEKEPEEWTPWSACSVTCGHGERKRTKSCGYSCTLTEAARCDLDPCPGEDTTVVDPFLYEMENGTEAFGTDVDSCEKWLSCKSDFLHQYTALAQSELPHCPCTYPADVSYTVVSVFDAAQDRPFRWRDANGPKERLDVYKPSARSCIRSALSSDLSTLAAQHCCYDDRGRLITRGKSAGTPNLISTEFSPDLHFKVDVLPWILCKGDWSRFHTVRPPNNGLKCPENPHENVFMNELEEAREY</sequence>
<comment type="subcellular location">
    <subcellularLocation>
        <location evidence="1">Secreted</location>
    </subcellularLocation>
</comment>
<evidence type="ECO:0000256" key="6">
    <source>
        <dbReference type="SAM" id="MobiDB-lite"/>
    </source>
</evidence>
<dbReference type="PANTHER" id="PTHR10239:SF31">
    <property type="entry name" value="ISTHMIN-2"/>
    <property type="match status" value="1"/>
</dbReference>
<keyword evidence="10" id="KW-1185">Reference proteome</keyword>
<comment type="similarity">
    <text evidence="2">Belongs to the isthmin family.</text>
</comment>
<evidence type="ECO:0000256" key="5">
    <source>
        <dbReference type="ARBA" id="ARBA00023157"/>
    </source>
</evidence>
<proteinExistence type="inferred from homology"/>
<keyword evidence="3" id="KW-0964">Secreted</keyword>
<evidence type="ECO:0000256" key="2">
    <source>
        <dbReference type="ARBA" id="ARBA00010198"/>
    </source>
</evidence>
<dbReference type="SMART" id="SM00209">
    <property type="entry name" value="TSP1"/>
    <property type="match status" value="1"/>
</dbReference>
<evidence type="ECO:0000313" key="9">
    <source>
        <dbReference type="EMBL" id="CAL1586038.1"/>
    </source>
</evidence>
<dbReference type="PROSITE" id="PS50092">
    <property type="entry name" value="TSP1"/>
    <property type="match status" value="1"/>
</dbReference>
<dbReference type="Pfam" id="PF00090">
    <property type="entry name" value="TSP_1"/>
    <property type="match status" value="1"/>
</dbReference>
<feature type="signal peptide" evidence="7">
    <location>
        <begin position="1"/>
        <end position="27"/>
    </location>
</feature>
<name>A0AAV2KAZ2_KNICA</name>
<dbReference type="SMART" id="SM00723">
    <property type="entry name" value="AMOP"/>
    <property type="match status" value="1"/>
</dbReference>
<evidence type="ECO:0000256" key="7">
    <source>
        <dbReference type="SAM" id="SignalP"/>
    </source>
</evidence>
<dbReference type="InterPro" id="IPR051867">
    <property type="entry name" value="Angio_Inhib/Adhesion_GPCR"/>
</dbReference>
<dbReference type="Gene3D" id="2.20.100.10">
    <property type="entry name" value="Thrombospondin type-1 (TSP1) repeat"/>
    <property type="match status" value="1"/>
</dbReference>
<dbReference type="Pfam" id="PF03782">
    <property type="entry name" value="AMOP"/>
    <property type="match status" value="1"/>
</dbReference>
<evidence type="ECO:0000256" key="4">
    <source>
        <dbReference type="ARBA" id="ARBA00022729"/>
    </source>
</evidence>